<gene>
    <name evidence="8" type="ORF">AB5L97_16990</name>
</gene>
<dbReference type="EMBL" id="CP163302">
    <property type="protein sequence ID" value="XDP44944.1"/>
    <property type="molecule type" value="Genomic_DNA"/>
</dbReference>
<evidence type="ECO:0000256" key="3">
    <source>
        <dbReference type="ARBA" id="ARBA00022475"/>
    </source>
</evidence>
<keyword evidence="6 7" id="KW-0472">Membrane</keyword>
<feature type="transmembrane region" description="Helical" evidence="7">
    <location>
        <begin position="95"/>
        <end position="117"/>
    </location>
</feature>
<keyword evidence="4 7" id="KW-0812">Transmembrane</keyword>
<feature type="transmembrane region" description="Helical" evidence="7">
    <location>
        <begin position="6"/>
        <end position="22"/>
    </location>
</feature>
<proteinExistence type="predicted"/>
<dbReference type="GO" id="GO:0055085">
    <property type="term" value="P:transmembrane transport"/>
    <property type="evidence" value="ECO:0007669"/>
    <property type="project" value="InterPro"/>
</dbReference>
<evidence type="ECO:0000256" key="7">
    <source>
        <dbReference type="SAM" id="Phobius"/>
    </source>
</evidence>
<reference evidence="8" key="1">
    <citation type="submission" date="2024-07" db="EMBL/GenBank/DDBJ databases">
        <authorList>
            <person name="fu j."/>
        </authorList>
    </citation>
    <scope>NUCLEOTIDE SEQUENCE</scope>
    <source>
        <strain evidence="8">P10A9</strain>
    </source>
</reference>
<feature type="transmembrane region" description="Helical" evidence="7">
    <location>
        <begin position="164"/>
        <end position="184"/>
    </location>
</feature>
<dbReference type="Pfam" id="PF03547">
    <property type="entry name" value="Mem_trans"/>
    <property type="match status" value="1"/>
</dbReference>
<protein>
    <submittedName>
        <fullName evidence="8">AEC family transporter</fullName>
    </submittedName>
</protein>
<evidence type="ECO:0000256" key="5">
    <source>
        <dbReference type="ARBA" id="ARBA00022989"/>
    </source>
</evidence>
<keyword evidence="5 7" id="KW-1133">Transmembrane helix</keyword>
<feature type="transmembrane region" description="Helical" evidence="7">
    <location>
        <begin position="290"/>
        <end position="310"/>
    </location>
</feature>
<keyword evidence="3" id="KW-1003">Cell membrane</keyword>
<comment type="subcellular location">
    <subcellularLocation>
        <location evidence="1">Membrane</location>
        <topology evidence="1">Multi-pass membrane protein</topology>
    </subcellularLocation>
</comment>
<accession>A0AB39L1Y3</accession>
<dbReference type="PANTHER" id="PTHR36838">
    <property type="entry name" value="AUXIN EFFLUX CARRIER FAMILY PROTEIN"/>
    <property type="match status" value="1"/>
</dbReference>
<name>A0AB39L1Y3_9MICC</name>
<dbReference type="GO" id="GO:0016020">
    <property type="term" value="C:membrane"/>
    <property type="evidence" value="ECO:0007669"/>
    <property type="project" value="UniProtKB-SubCell"/>
</dbReference>
<feature type="transmembrane region" description="Helical" evidence="7">
    <location>
        <begin position="234"/>
        <end position="252"/>
    </location>
</feature>
<evidence type="ECO:0000313" key="8">
    <source>
        <dbReference type="EMBL" id="XDP44944.1"/>
    </source>
</evidence>
<feature type="transmembrane region" description="Helical" evidence="7">
    <location>
        <begin position="258"/>
        <end position="278"/>
    </location>
</feature>
<feature type="transmembrane region" description="Helical" evidence="7">
    <location>
        <begin position="59"/>
        <end position="83"/>
    </location>
</feature>
<dbReference type="InterPro" id="IPR004776">
    <property type="entry name" value="Mem_transp_PIN-like"/>
</dbReference>
<evidence type="ECO:0000256" key="6">
    <source>
        <dbReference type="ARBA" id="ARBA00023136"/>
    </source>
</evidence>
<feature type="transmembrane region" description="Helical" evidence="7">
    <location>
        <begin position="123"/>
        <end position="143"/>
    </location>
</feature>
<dbReference type="RefSeq" id="WP_307958584.1">
    <property type="nucleotide sequence ID" value="NZ_CP163302.1"/>
</dbReference>
<dbReference type="PANTHER" id="PTHR36838:SF3">
    <property type="entry name" value="TRANSPORTER AUXIN EFFLUX CARRIER EC FAMILY"/>
    <property type="match status" value="1"/>
</dbReference>
<evidence type="ECO:0000256" key="1">
    <source>
        <dbReference type="ARBA" id="ARBA00004141"/>
    </source>
</evidence>
<dbReference type="KEGG" id="spue:AB5L97_16990"/>
<keyword evidence="2" id="KW-0813">Transport</keyword>
<dbReference type="AlphaFoldDB" id="A0AB39L1Y3"/>
<feature type="transmembrane region" description="Helical" evidence="7">
    <location>
        <begin position="190"/>
        <end position="213"/>
    </location>
</feature>
<evidence type="ECO:0000256" key="4">
    <source>
        <dbReference type="ARBA" id="ARBA00022692"/>
    </source>
</evidence>
<sequence>MLGVLSGFAVVWVIIGAGWLMAKLRLLGDGAQGVLSRLSFFVASPALLLETLSKANLPAVFSTHLLVIGVSSTAVGLLSFAVFRWWRRRSLPEALIASMSSAVANSGNLGIPISVFVLGDASYVAPLLIFQLALFTPAYLLMLDGTTATAKPGAARALQFVLPIVTNPNIIGSLIGLVLAGTAWTPPELIMQPIHLIGGAAIPAMLMAFGISLHGSRPLKAVDGRRVDTGIATVIKIAVHPLIAFILGRYALGLDGHALFAAVVATALPTAQNVYIAAQRYQHGIVVAKDTVLITTVVAVPAMAVMAAFLTA</sequence>
<evidence type="ECO:0000256" key="2">
    <source>
        <dbReference type="ARBA" id="ARBA00022448"/>
    </source>
</evidence>
<organism evidence="8">
    <name type="scientific">Sinomonas puerhi</name>
    <dbReference type="NCBI Taxonomy" id="3238584"/>
    <lineage>
        <taxon>Bacteria</taxon>
        <taxon>Bacillati</taxon>
        <taxon>Actinomycetota</taxon>
        <taxon>Actinomycetes</taxon>
        <taxon>Micrococcales</taxon>
        <taxon>Micrococcaceae</taxon>
        <taxon>Sinomonas</taxon>
    </lineage>
</organism>